<name>A0ABQ2NDR9_9ACTN</name>
<dbReference type="InterPro" id="IPR003399">
    <property type="entry name" value="Mce/MlaD"/>
</dbReference>
<evidence type="ECO:0000259" key="3">
    <source>
        <dbReference type="Pfam" id="PF11887"/>
    </source>
</evidence>
<dbReference type="Proteomes" id="UP000655410">
    <property type="component" value="Unassembled WGS sequence"/>
</dbReference>
<evidence type="ECO:0000313" key="4">
    <source>
        <dbReference type="EMBL" id="GGO92156.1"/>
    </source>
</evidence>
<keyword evidence="1" id="KW-0812">Transmembrane</keyword>
<keyword evidence="1" id="KW-1133">Transmembrane helix</keyword>
<dbReference type="PANTHER" id="PTHR33371:SF19">
    <property type="entry name" value="MCE-FAMILY PROTEIN MCE4A"/>
    <property type="match status" value="1"/>
</dbReference>
<gene>
    <name evidence="4" type="ORF">GCM10011584_27900</name>
</gene>
<feature type="domain" description="Mce/MlaD" evidence="2">
    <location>
        <begin position="38"/>
        <end position="112"/>
    </location>
</feature>
<dbReference type="Pfam" id="PF02470">
    <property type="entry name" value="MlaD"/>
    <property type="match status" value="1"/>
</dbReference>
<dbReference type="InterPro" id="IPR005693">
    <property type="entry name" value="Mce"/>
</dbReference>
<accession>A0ABQ2NDR9</accession>
<evidence type="ECO:0000256" key="1">
    <source>
        <dbReference type="SAM" id="Phobius"/>
    </source>
</evidence>
<dbReference type="NCBIfam" id="TIGR00996">
    <property type="entry name" value="Mtu_fam_mce"/>
    <property type="match status" value="1"/>
</dbReference>
<keyword evidence="5" id="KW-1185">Reference proteome</keyword>
<dbReference type="InterPro" id="IPR052336">
    <property type="entry name" value="MlaD_Phospholipid_Transporter"/>
</dbReference>
<dbReference type="InterPro" id="IPR024516">
    <property type="entry name" value="Mce_C"/>
</dbReference>
<proteinExistence type="predicted"/>
<evidence type="ECO:0000259" key="2">
    <source>
        <dbReference type="Pfam" id="PF02470"/>
    </source>
</evidence>
<evidence type="ECO:0000313" key="5">
    <source>
        <dbReference type="Proteomes" id="UP000655410"/>
    </source>
</evidence>
<dbReference type="EMBL" id="BMNI01000008">
    <property type="protein sequence ID" value="GGO92156.1"/>
    <property type="molecule type" value="Genomic_DNA"/>
</dbReference>
<feature type="domain" description="Mammalian cell entry C-terminal" evidence="3">
    <location>
        <begin position="119"/>
        <end position="316"/>
    </location>
</feature>
<feature type="transmembrane region" description="Helical" evidence="1">
    <location>
        <begin position="9"/>
        <end position="29"/>
    </location>
</feature>
<reference evidence="5" key="1">
    <citation type="journal article" date="2019" name="Int. J. Syst. Evol. Microbiol.">
        <title>The Global Catalogue of Microorganisms (GCM) 10K type strain sequencing project: providing services to taxonomists for standard genome sequencing and annotation.</title>
        <authorList>
            <consortium name="The Broad Institute Genomics Platform"/>
            <consortium name="The Broad Institute Genome Sequencing Center for Infectious Disease"/>
            <person name="Wu L."/>
            <person name="Ma J."/>
        </authorList>
    </citation>
    <scope>NUCLEOTIDE SEQUENCE [LARGE SCALE GENOMIC DNA]</scope>
    <source>
        <strain evidence="5">CGMCC 4.7371</strain>
    </source>
</reference>
<comment type="caution">
    <text evidence="4">The sequence shown here is derived from an EMBL/GenBank/DDBJ whole genome shotgun (WGS) entry which is preliminary data.</text>
</comment>
<protein>
    <submittedName>
        <fullName evidence="4">ABC transporter substrate-binding protein</fullName>
    </submittedName>
</protein>
<dbReference type="PANTHER" id="PTHR33371">
    <property type="entry name" value="INTERMEMBRANE PHOSPHOLIPID TRANSPORT SYSTEM BINDING PROTEIN MLAD-RELATED"/>
    <property type="match status" value="1"/>
</dbReference>
<dbReference type="Pfam" id="PF11887">
    <property type="entry name" value="Mce4_CUP1"/>
    <property type="match status" value="1"/>
</dbReference>
<organism evidence="4 5">
    <name type="scientific">Nocardioides phosphati</name>
    <dbReference type="NCBI Taxonomy" id="1867775"/>
    <lineage>
        <taxon>Bacteria</taxon>
        <taxon>Bacillati</taxon>
        <taxon>Actinomycetota</taxon>
        <taxon>Actinomycetes</taxon>
        <taxon>Propionibacteriales</taxon>
        <taxon>Nocardioidaceae</taxon>
        <taxon>Nocardioides</taxon>
    </lineage>
</organism>
<keyword evidence="1" id="KW-0472">Membrane</keyword>
<sequence>MGILRSHRLIGVVFLLLMAASLWFTYAIFSQKFTDFVPVTLQSSTIGLQMPERADVKYRGVIVGQVRSFKPAGDGAELQLGIYPDSMKAIPGDVTGAILPKTLFGEKYVSLESAGGDSASPLRPHATISRTAVSTEVEKVLNDLLPLLRAIKPEQLNYTLNAIATALEGRGTKIGNGLVTLDDYLKRFNPKVDDLIADIRETAKVSDVYAAALPEIGTILRNSVYTGNTLRTREAKLQKLFGEVSAFSDTARSFLDANEKNIVRLGQLSSVQLKLLAKYSPQYACFLQGMVTQEKQIRQTFRGHMLHINAEILKHQPRGWNVGDLPVNGLVNKPTCLTLPRDVNDQAHPWTAVPDFNDGVEVPTGKGTQRVAPADSDFTPYAGTSAEAEALRVLLSPVVGTGASSVPDVAVFMLAPMARGSEVSVQ</sequence>
<dbReference type="RefSeq" id="WP_188784637.1">
    <property type="nucleotide sequence ID" value="NZ_BMNI01000008.1"/>
</dbReference>